<dbReference type="CDD" id="cd07043">
    <property type="entry name" value="STAS_anti-anti-sigma_factors"/>
    <property type="match status" value="1"/>
</dbReference>
<keyword evidence="3" id="KW-1185">Reference proteome</keyword>
<evidence type="ECO:0000313" key="3">
    <source>
        <dbReference type="Proteomes" id="UP000635245"/>
    </source>
</evidence>
<protein>
    <submittedName>
        <fullName evidence="2">STAS domain-containing protein</fullName>
    </submittedName>
</protein>
<evidence type="ECO:0000313" key="2">
    <source>
        <dbReference type="EMBL" id="MBK1785271.1"/>
    </source>
</evidence>
<gene>
    <name evidence="2" type="ORF">JHE00_13135</name>
</gene>
<organism evidence="2 3">
    <name type="scientific">Prauserella cavernicola</name>
    <dbReference type="NCBI Taxonomy" id="2800127"/>
    <lineage>
        <taxon>Bacteria</taxon>
        <taxon>Bacillati</taxon>
        <taxon>Actinomycetota</taxon>
        <taxon>Actinomycetes</taxon>
        <taxon>Pseudonocardiales</taxon>
        <taxon>Pseudonocardiaceae</taxon>
        <taxon>Prauserella</taxon>
    </lineage>
</organism>
<dbReference type="InterPro" id="IPR036513">
    <property type="entry name" value="STAS_dom_sf"/>
</dbReference>
<dbReference type="PROSITE" id="PS50801">
    <property type="entry name" value="STAS"/>
    <property type="match status" value="1"/>
</dbReference>
<comment type="caution">
    <text evidence="2">The sequence shown here is derived from an EMBL/GenBank/DDBJ whole genome shotgun (WGS) entry which is preliminary data.</text>
</comment>
<reference evidence="2" key="1">
    <citation type="submission" date="2020-12" db="EMBL/GenBank/DDBJ databases">
        <title>Prauserella sp. ASG 168, a novel actinomycete isolated from cave rock.</title>
        <authorList>
            <person name="Suriyachadkun C."/>
        </authorList>
    </citation>
    <scope>NUCLEOTIDE SEQUENCE</scope>
    <source>
        <strain evidence="2">ASG 168</strain>
    </source>
</reference>
<proteinExistence type="predicted"/>
<dbReference type="Gene3D" id="3.30.750.24">
    <property type="entry name" value="STAS domain"/>
    <property type="match status" value="1"/>
</dbReference>
<dbReference type="EMBL" id="JAENJH010000002">
    <property type="protein sequence ID" value="MBK1785271.1"/>
    <property type="molecule type" value="Genomic_DNA"/>
</dbReference>
<dbReference type="InterPro" id="IPR002645">
    <property type="entry name" value="STAS_dom"/>
</dbReference>
<dbReference type="SUPFAM" id="SSF52091">
    <property type="entry name" value="SpoIIaa-like"/>
    <property type="match status" value="1"/>
</dbReference>
<evidence type="ECO:0000259" key="1">
    <source>
        <dbReference type="PROSITE" id="PS50801"/>
    </source>
</evidence>
<accession>A0A934QRB6</accession>
<dbReference type="Proteomes" id="UP000635245">
    <property type="component" value="Unassembled WGS sequence"/>
</dbReference>
<feature type="domain" description="STAS" evidence="1">
    <location>
        <begin position="18"/>
        <end position="106"/>
    </location>
</feature>
<dbReference type="AlphaFoldDB" id="A0A934QRB6"/>
<name>A0A934QRB6_9PSEU</name>
<dbReference type="RefSeq" id="WP_200318207.1">
    <property type="nucleotide sequence ID" value="NZ_JAENJH010000002.1"/>
</dbReference>
<sequence>MTVANIEVLTRDPETIEIAITGEIDLSNADVVRDDIFAAIGNHLVTVRLNLAGVTYLDSAGLRILFSLAERLRLLQADCQILAPEGSTSRRVVELAGLDTLARILP</sequence>
<dbReference type="Pfam" id="PF01740">
    <property type="entry name" value="STAS"/>
    <property type="match status" value="1"/>
</dbReference>